<evidence type="ECO:0000259" key="1">
    <source>
        <dbReference type="PROSITE" id="PS51831"/>
    </source>
</evidence>
<dbReference type="CDD" id="cd00077">
    <property type="entry name" value="HDc"/>
    <property type="match status" value="1"/>
</dbReference>
<dbReference type="InterPro" id="IPR003607">
    <property type="entry name" value="HD/PDEase_dom"/>
</dbReference>
<feature type="domain" description="HD-GYP" evidence="2">
    <location>
        <begin position="117"/>
        <end position="301"/>
    </location>
</feature>
<sequence length="301" mass="33367">MVRRIAKHLVRKGMFVESLECPNAEFSGRRFLIQSDETVRAILATSAAYALVNPQKSTVDIDLATGIAPAAQAAEERGRTLETVAQSTRSLRNSFDAARTGQLEIDALSPVADEISDRIDAAPDVFLKVTRLKTKDEGTYVHSLAVSALMMRLARMLGHDESAVRELGVAGLLHDVGKLMIPNAVLNKSGRLDSEERRLVRGHPELGYRLLKEQANVSDLVLDICRYHHEALDGSGYPLGLKADKLSPEIRLATVCDVFEALTSTRPYKRPWTTRDALNWMFDRGQLFDKKLVIRLGSIFA</sequence>
<dbReference type="NCBIfam" id="TIGR00277">
    <property type="entry name" value="HDIG"/>
    <property type="match status" value="1"/>
</dbReference>
<dbReference type="RefSeq" id="WP_244768213.1">
    <property type="nucleotide sequence ID" value="NZ_BSOP01000018.1"/>
</dbReference>
<gene>
    <name evidence="3" type="ORF">GCM10007923_26770</name>
</gene>
<dbReference type="Pfam" id="PF13487">
    <property type="entry name" value="HD_5"/>
    <property type="match status" value="1"/>
</dbReference>
<dbReference type="InterPro" id="IPR037522">
    <property type="entry name" value="HD_GYP_dom"/>
</dbReference>
<dbReference type="EMBL" id="BSOP01000018">
    <property type="protein sequence ID" value="GLR51469.1"/>
    <property type="molecule type" value="Genomic_DNA"/>
</dbReference>
<feature type="domain" description="HD" evidence="1">
    <location>
        <begin position="139"/>
        <end position="259"/>
    </location>
</feature>
<proteinExistence type="predicted"/>
<organism evidence="3 4">
    <name type="scientific">Shinella yambaruensis</name>
    <dbReference type="NCBI Taxonomy" id="415996"/>
    <lineage>
        <taxon>Bacteria</taxon>
        <taxon>Pseudomonadati</taxon>
        <taxon>Pseudomonadota</taxon>
        <taxon>Alphaproteobacteria</taxon>
        <taxon>Hyphomicrobiales</taxon>
        <taxon>Rhizobiaceae</taxon>
        <taxon>Shinella</taxon>
    </lineage>
</organism>
<dbReference type="InterPro" id="IPR006674">
    <property type="entry name" value="HD_domain"/>
</dbReference>
<dbReference type="PANTHER" id="PTHR43155:SF2">
    <property type="entry name" value="CYCLIC DI-GMP PHOSPHODIESTERASE PA4108"/>
    <property type="match status" value="1"/>
</dbReference>
<dbReference type="PROSITE" id="PS51832">
    <property type="entry name" value="HD_GYP"/>
    <property type="match status" value="1"/>
</dbReference>
<keyword evidence="4" id="KW-1185">Reference proteome</keyword>
<accession>A0ABQ5ZI83</accession>
<evidence type="ECO:0000259" key="2">
    <source>
        <dbReference type="PROSITE" id="PS51832"/>
    </source>
</evidence>
<dbReference type="PROSITE" id="PS51831">
    <property type="entry name" value="HD"/>
    <property type="match status" value="1"/>
</dbReference>
<reference evidence="4" key="1">
    <citation type="journal article" date="2019" name="Int. J. Syst. Evol. Microbiol.">
        <title>The Global Catalogue of Microorganisms (GCM) 10K type strain sequencing project: providing services to taxonomists for standard genome sequencing and annotation.</title>
        <authorList>
            <consortium name="The Broad Institute Genomics Platform"/>
            <consortium name="The Broad Institute Genome Sequencing Center for Infectious Disease"/>
            <person name="Wu L."/>
            <person name="Ma J."/>
        </authorList>
    </citation>
    <scope>NUCLEOTIDE SEQUENCE [LARGE SCALE GENOMIC DNA]</scope>
    <source>
        <strain evidence="4">NBRC 102122</strain>
    </source>
</reference>
<comment type="caution">
    <text evidence="3">The sequence shown here is derived from an EMBL/GenBank/DDBJ whole genome shotgun (WGS) entry which is preliminary data.</text>
</comment>
<dbReference type="SUPFAM" id="SSF109604">
    <property type="entry name" value="HD-domain/PDEase-like"/>
    <property type="match status" value="1"/>
</dbReference>
<dbReference type="Gene3D" id="1.10.3210.10">
    <property type="entry name" value="Hypothetical protein af1432"/>
    <property type="match status" value="1"/>
</dbReference>
<protein>
    <submittedName>
        <fullName evidence="3">Phosphohydrolase</fullName>
    </submittedName>
</protein>
<name>A0ABQ5ZI83_9HYPH</name>
<dbReference type="PANTHER" id="PTHR43155">
    <property type="entry name" value="CYCLIC DI-GMP PHOSPHODIESTERASE PA4108-RELATED"/>
    <property type="match status" value="1"/>
</dbReference>
<evidence type="ECO:0000313" key="3">
    <source>
        <dbReference type="EMBL" id="GLR51469.1"/>
    </source>
</evidence>
<dbReference type="SMART" id="SM00471">
    <property type="entry name" value="HDc"/>
    <property type="match status" value="1"/>
</dbReference>
<dbReference type="Proteomes" id="UP001156702">
    <property type="component" value="Unassembled WGS sequence"/>
</dbReference>
<dbReference type="InterPro" id="IPR006675">
    <property type="entry name" value="HDIG_dom"/>
</dbReference>
<evidence type="ECO:0000313" key="4">
    <source>
        <dbReference type="Proteomes" id="UP001156702"/>
    </source>
</evidence>